<proteinExistence type="predicted"/>
<protein>
    <submittedName>
        <fullName evidence="1">Uncharacterized protein</fullName>
    </submittedName>
</protein>
<dbReference type="AlphaFoldDB" id="A0A918QD33"/>
<name>A0A918QD33_9CAUL</name>
<dbReference type="EMBL" id="BMZB01000004">
    <property type="protein sequence ID" value="GGZ39198.1"/>
    <property type="molecule type" value="Genomic_DNA"/>
</dbReference>
<accession>A0A918QD33</accession>
<sequence>MIEILATIALILLPILAMVAEVIRRRIDARPRQLPPHFKPKSAIPDDPSEGVRVKGRGVRVRIKK</sequence>
<keyword evidence="2" id="KW-1185">Reference proteome</keyword>
<evidence type="ECO:0000313" key="1">
    <source>
        <dbReference type="EMBL" id="GGZ39198.1"/>
    </source>
</evidence>
<reference evidence="1" key="2">
    <citation type="submission" date="2020-09" db="EMBL/GenBank/DDBJ databases">
        <authorList>
            <person name="Sun Q."/>
            <person name="Kim S."/>
        </authorList>
    </citation>
    <scope>NUCLEOTIDE SEQUENCE</scope>
    <source>
        <strain evidence="1">KCTC 32296</strain>
    </source>
</reference>
<comment type="caution">
    <text evidence="1">The sequence shown here is derived from an EMBL/GenBank/DDBJ whole genome shotgun (WGS) entry which is preliminary data.</text>
</comment>
<dbReference type="RefSeq" id="WP_189487485.1">
    <property type="nucleotide sequence ID" value="NZ_BMZB01000004.1"/>
</dbReference>
<gene>
    <name evidence="1" type="ORF">GCM10011273_27020</name>
</gene>
<evidence type="ECO:0000313" key="2">
    <source>
        <dbReference type="Proteomes" id="UP000662572"/>
    </source>
</evidence>
<organism evidence="1 2">
    <name type="scientific">Asticcacaulis endophyticus</name>
    <dbReference type="NCBI Taxonomy" id="1395890"/>
    <lineage>
        <taxon>Bacteria</taxon>
        <taxon>Pseudomonadati</taxon>
        <taxon>Pseudomonadota</taxon>
        <taxon>Alphaproteobacteria</taxon>
        <taxon>Caulobacterales</taxon>
        <taxon>Caulobacteraceae</taxon>
        <taxon>Asticcacaulis</taxon>
    </lineage>
</organism>
<dbReference type="Proteomes" id="UP000662572">
    <property type="component" value="Unassembled WGS sequence"/>
</dbReference>
<reference evidence="1" key="1">
    <citation type="journal article" date="2014" name="Int. J. Syst. Evol. Microbiol.">
        <title>Complete genome sequence of Corynebacterium casei LMG S-19264T (=DSM 44701T), isolated from a smear-ripened cheese.</title>
        <authorList>
            <consortium name="US DOE Joint Genome Institute (JGI-PGF)"/>
            <person name="Walter F."/>
            <person name="Albersmeier A."/>
            <person name="Kalinowski J."/>
            <person name="Ruckert C."/>
        </authorList>
    </citation>
    <scope>NUCLEOTIDE SEQUENCE</scope>
    <source>
        <strain evidence="1">KCTC 32296</strain>
    </source>
</reference>